<keyword evidence="2" id="KW-1185">Reference proteome</keyword>
<evidence type="ECO:0008006" key="3">
    <source>
        <dbReference type="Google" id="ProtNLM"/>
    </source>
</evidence>
<gene>
    <name evidence="1" type="ORF">HNR12_002426</name>
</gene>
<proteinExistence type="predicted"/>
<dbReference type="Gene3D" id="3.40.50.300">
    <property type="entry name" value="P-loop containing nucleotide triphosphate hydrolases"/>
    <property type="match status" value="1"/>
</dbReference>
<evidence type="ECO:0000313" key="1">
    <source>
        <dbReference type="EMBL" id="NYI96149.1"/>
    </source>
</evidence>
<name>A0A853BKV0_9ACTN</name>
<dbReference type="SUPFAM" id="SSF52540">
    <property type="entry name" value="P-loop containing nucleoside triphosphate hydrolases"/>
    <property type="match status" value="1"/>
</dbReference>
<evidence type="ECO:0000313" key="2">
    <source>
        <dbReference type="Proteomes" id="UP000575985"/>
    </source>
</evidence>
<accession>A0A853BKV0</accession>
<reference evidence="1 2" key="1">
    <citation type="submission" date="2020-07" db="EMBL/GenBank/DDBJ databases">
        <title>Sequencing the genomes of 1000 actinobacteria strains.</title>
        <authorList>
            <person name="Klenk H.-P."/>
        </authorList>
    </citation>
    <scope>NUCLEOTIDE SEQUENCE [LARGE SCALE GENOMIC DNA]</scope>
    <source>
        <strain evidence="1 2">DSM 45927</strain>
    </source>
</reference>
<sequence>MEDFQLLFVGGMGRSGSTLIERLLGELPGVCSVGEVVHMWRRALVDGELCGCGSPFAECGFWTAVGRAAFGGWERVDPREVLALKDAVDRTRYVPALLRGRPPAALAERVGRYTDLYDRLYGAVARVSGCRVVVDSSKHASLAACLRHRYGRGLRLLHVLRDPRAVAHAWAKRVPRPDATATSPEQEMARYSAGRAALQWTAQNEILAWLTRDGVPTRRVRYEDFTADPVAEFRGIAAFAGHRGGSLPVAADGTARLSPAHTVSGNPMRFSTGAVRVRADLSWRSGLAPLNRVAVSALTCASRRRFGY</sequence>
<dbReference type="Proteomes" id="UP000575985">
    <property type="component" value="Unassembled WGS sequence"/>
</dbReference>
<dbReference type="AlphaFoldDB" id="A0A853BKV0"/>
<dbReference type="InterPro" id="IPR027417">
    <property type="entry name" value="P-loop_NTPase"/>
</dbReference>
<comment type="caution">
    <text evidence="1">The sequence shown here is derived from an EMBL/GenBank/DDBJ whole genome shotgun (WGS) entry which is preliminary data.</text>
</comment>
<organism evidence="1 2">
    <name type="scientific">Streptomonospora nanhaiensis</name>
    <dbReference type="NCBI Taxonomy" id="1323731"/>
    <lineage>
        <taxon>Bacteria</taxon>
        <taxon>Bacillati</taxon>
        <taxon>Actinomycetota</taxon>
        <taxon>Actinomycetes</taxon>
        <taxon>Streptosporangiales</taxon>
        <taxon>Nocardiopsidaceae</taxon>
        <taxon>Streptomonospora</taxon>
    </lineage>
</organism>
<protein>
    <recommendedName>
        <fullName evidence="3">Sulfotransferase</fullName>
    </recommendedName>
</protein>
<dbReference type="EMBL" id="JACCFO010000001">
    <property type="protein sequence ID" value="NYI96149.1"/>
    <property type="molecule type" value="Genomic_DNA"/>
</dbReference>